<name>A0A7D5P4M4_9EURY</name>
<reference evidence="4 5" key="1">
    <citation type="submission" date="2020-07" db="EMBL/GenBank/DDBJ databases">
        <title>Halosimplex litoreum sp. nov. and Halosimplex rubrum sp. nov., isolated from different salt environments.</title>
        <authorList>
            <person name="Cui H."/>
        </authorList>
    </citation>
    <scope>NUCLEOTIDE SEQUENCE [LARGE SCALE GENOMIC DNA]</scope>
    <source>
        <strain evidence="4 5">R2</strain>
    </source>
</reference>
<dbReference type="KEGG" id="hpel:HZS54_03325"/>
<evidence type="ECO:0000313" key="4">
    <source>
        <dbReference type="EMBL" id="QLH80723.1"/>
    </source>
</evidence>
<dbReference type="InterPro" id="IPR055973">
    <property type="entry name" value="DUF7551"/>
</dbReference>
<evidence type="ECO:0000259" key="3">
    <source>
        <dbReference type="Pfam" id="PF24422"/>
    </source>
</evidence>
<proteinExistence type="predicted"/>
<protein>
    <submittedName>
        <fullName evidence="4">Uncharacterized protein</fullName>
    </submittedName>
</protein>
<dbReference type="InterPro" id="IPR055974">
    <property type="entry name" value="DUF7552"/>
</dbReference>
<evidence type="ECO:0000259" key="2">
    <source>
        <dbReference type="Pfam" id="PF24420"/>
    </source>
</evidence>
<dbReference type="Pfam" id="PF24422">
    <property type="entry name" value="DUF7552"/>
    <property type="match status" value="1"/>
</dbReference>
<feature type="domain" description="DUF7551" evidence="2">
    <location>
        <begin position="105"/>
        <end position="275"/>
    </location>
</feature>
<evidence type="ECO:0000256" key="1">
    <source>
        <dbReference type="SAM" id="MobiDB-lite"/>
    </source>
</evidence>
<organism evidence="4 5">
    <name type="scientific">Halosimplex pelagicum</name>
    <dbReference type="NCBI Taxonomy" id="869886"/>
    <lineage>
        <taxon>Archaea</taxon>
        <taxon>Methanobacteriati</taxon>
        <taxon>Methanobacteriota</taxon>
        <taxon>Stenosarchaea group</taxon>
        <taxon>Halobacteria</taxon>
        <taxon>Halobacteriales</taxon>
        <taxon>Haloarculaceae</taxon>
        <taxon>Halosimplex</taxon>
    </lineage>
</organism>
<accession>A0A7D5P4M4</accession>
<dbReference type="RefSeq" id="WP_179920545.1">
    <property type="nucleotide sequence ID" value="NZ_CP058909.1"/>
</dbReference>
<dbReference type="Pfam" id="PF24420">
    <property type="entry name" value="DUF7551"/>
    <property type="match status" value="1"/>
</dbReference>
<dbReference type="EMBL" id="CP058909">
    <property type="protein sequence ID" value="QLH80723.1"/>
    <property type="molecule type" value="Genomic_DNA"/>
</dbReference>
<keyword evidence="5" id="KW-1185">Reference proteome</keyword>
<feature type="domain" description="DUF7552" evidence="3">
    <location>
        <begin position="5"/>
        <end position="79"/>
    </location>
</feature>
<dbReference type="Proteomes" id="UP000509346">
    <property type="component" value="Chromosome"/>
</dbReference>
<gene>
    <name evidence="4" type="ORF">HZS54_03325</name>
</gene>
<dbReference type="GeneID" id="56081588"/>
<feature type="region of interest" description="Disordered" evidence="1">
    <location>
        <begin position="267"/>
        <end position="286"/>
    </location>
</feature>
<dbReference type="OrthoDB" id="342580at2157"/>
<dbReference type="AlphaFoldDB" id="A0A7D5P4M4"/>
<sequence>MIGRTLTDIRAELEGLAEPSGEYYVQCGRTGERPVPVDGRRFPDRETAVQAVRVAHAYRATLRRYDPRAPWYDFVVCEADASPGGDRTWGFPPTAASESPSQRALVAYCHDLAGAVFEALSTSDHGGVERAVMDEYLAAAERTPDRDRLCLQLLATMATELQSRLPEPARADALQRASAHLPAVEGSARPVRAALAHLRSVGLIDGFTLADGHWDRPRAVTVRGYELRSREERLPTLPLSAETVRRTAGRPRVATTATPVDDGWRIRLSPAGPTAGSLDTATPVDG</sequence>
<evidence type="ECO:0000313" key="5">
    <source>
        <dbReference type="Proteomes" id="UP000509346"/>
    </source>
</evidence>